<name>A0ABD5R5L7_9EURY</name>
<evidence type="ECO:0000313" key="2">
    <source>
        <dbReference type="Proteomes" id="UP001596118"/>
    </source>
</evidence>
<gene>
    <name evidence="1" type="ORF">ACFPM1_15760</name>
</gene>
<keyword evidence="2" id="KW-1185">Reference proteome</keyword>
<protein>
    <submittedName>
        <fullName evidence="1">Uncharacterized protein</fullName>
    </submittedName>
</protein>
<evidence type="ECO:0000313" key="1">
    <source>
        <dbReference type="EMBL" id="MFC5280199.1"/>
    </source>
</evidence>
<reference evidence="1 2" key="1">
    <citation type="journal article" date="2019" name="Int. J. Syst. Evol. Microbiol.">
        <title>The Global Catalogue of Microorganisms (GCM) 10K type strain sequencing project: providing services to taxonomists for standard genome sequencing and annotation.</title>
        <authorList>
            <consortium name="The Broad Institute Genomics Platform"/>
            <consortium name="The Broad Institute Genome Sequencing Center for Infectious Disease"/>
            <person name="Wu L."/>
            <person name="Ma J."/>
        </authorList>
    </citation>
    <scope>NUCLEOTIDE SEQUENCE [LARGE SCALE GENOMIC DNA]</scope>
    <source>
        <strain evidence="1 2">CGMCC 1.12124</strain>
    </source>
</reference>
<comment type="caution">
    <text evidence="1">The sequence shown here is derived from an EMBL/GenBank/DDBJ whole genome shotgun (WGS) entry which is preliminary data.</text>
</comment>
<proteinExistence type="predicted"/>
<dbReference type="RefSeq" id="WP_256412823.1">
    <property type="nucleotide sequence ID" value="NZ_JANHDM010000013.1"/>
</dbReference>
<accession>A0ABD5R5L7</accession>
<organism evidence="1 2">
    <name type="scientific">Halorubrum rubrum</name>
    <dbReference type="NCBI Taxonomy" id="1126240"/>
    <lineage>
        <taxon>Archaea</taxon>
        <taxon>Methanobacteriati</taxon>
        <taxon>Methanobacteriota</taxon>
        <taxon>Stenosarchaea group</taxon>
        <taxon>Halobacteria</taxon>
        <taxon>Halobacteriales</taxon>
        <taxon>Haloferacaceae</taxon>
        <taxon>Halorubrum</taxon>
    </lineage>
</organism>
<dbReference type="EMBL" id="JBHSKY010000024">
    <property type="protein sequence ID" value="MFC5280199.1"/>
    <property type="molecule type" value="Genomic_DNA"/>
</dbReference>
<sequence length="41" mass="4564">MTRTEERVNTAKVGATLQELHAPRDIIGLHIGAFIKEYVKG</sequence>
<dbReference type="Proteomes" id="UP001596118">
    <property type="component" value="Unassembled WGS sequence"/>
</dbReference>
<dbReference type="AlphaFoldDB" id="A0ABD5R5L7"/>